<dbReference type="NCBIfam" id="TIGR00486">
    <property type="entry name" value="YbgI_SA1388"/>
    <property type="match status" value="1"/>
</dbReference>
<comment type="caution">
    <text evidence="5">The sequence shown here is derived from an EMBL/GenBank/DDBJ whole genome shotgun (WGS) entry which is preliminary data.</text>
</comment>
<feature type="binding site" evidence="4">
    <location>
        <position position="224"/>
    </location>
    <ligand>
        <name>a divalent metal cation</name>
        <dbReference type="ChEBI" id="CHEBI:60240"/>
        <label>1</label>
    </ligand>
</feature>
<dbReference type="Pfam" id="PF01784">
    <property type="entry name" value="DUF34_NIF3"/>
    <property type="match status" value="1"/>
</dbReference>
<evidence type="ECO:0000256" key="4">
    <source>
        <dbReference type="PIRSR" id="PIRSR602678-1"/>
    </source>
</evidence>
<dbReference type="PANTHER" id="PTHR13799:SF14">
    <property type="entry name" value="GTP CYCLOHYDROLASE 1 TYPE 2 HOMOLOG"/>
    <property type="match status" value="1"/>
</dbReference>
<dbReference type="GO" id="GO:0046872">
    <property type="term" value="F:metal ion binding"/>
    <property type="evidence" value="ECO:0007669"/>
    <property type="project" value="UniProtKB-KW"/>
</dbReference>
<dbReference type="FunFam" id="3.40.1390.30:FF:000001">
    <property type="entry name" value="GTP cyclohydrolase 1 type 2"/>
    <property type="match status" value="1"/>
</dbReference>
<evidence type="ECO:0000256" key="1">
    <source>
        <dbReference type="ARBA" id="ARBA00006964"/>
    </source>
</evidence>
<dbReference type="Proteomes" id="UP000824247">
    <property type="component" value="Unassembled WGS sequence"/>
</dbReference>
<proteinExistence type="inferred from homology"/>
<feature type="binding site" evidence="4">
    <location>
        <position position="63"/>
    </location>
    <ligand>
        <name>a divalent metal cation</name>
        <dbReference type="ChEBI" id="CHEBI:60240"/>
        <label>1</label>
    </ligand>
</feature>
<feature type="binding site" evidence="4">
    <location>
        <position position="103"/>
    </location>
    <ligand>
        <name>a divalent metal cation</name>
        <dbReference type="ChEBI" id="CHEBI:60240"/>
        <label>1</label>
    </ligand>
</feature>
<protein>
    <recommendedName>
        <fullName evidence="2">GTP cyclohydrolase 1 type 2 homolog</fullName>
    </recommendedName>
</protein>
<dbReference type="Gene3D" id="3.40.1390.30">
    <property type="entry name" value="NIF3 (NGG1p interacting factor 3)-like"/>
    <property type="match status" value="2"/>
</dbReference>
<evidence type="ECO:0000256" key="3">
    <source>
        <dbReference type="ARBA" id="ARBA00022723"/>
    </source>
</evidence>
<organism evidence="5 6">
    <name type="scientific">Candidatus Ureaplasma intestinipullorum</name>
    <dbReference type="NCBI Taxonomy" id="2838770"/>
    <lineage>
        <taxon>Bacteria</taxon>
        <taxon>Bacillati</taxon>
        <taxon>Mycoplasmatota</taxon>
        <taxon>Mycoplasmoidales</taxon>
        <taxon>Mycoplasmoidaceae</taxon>
        <taxon>Ureaplasma</taxon>
    </lineage>
</organism>
<comment type="similarity">
    <text evidence="1">Belongs to the GTP cyclohydrolase I type 2/NIF3 family.</text>
</comment>
<dbReference type="SUPFAM" id="SSF102705">
    <property type="entry name" value="NIF3 (NGG1p interacting factor 3)-like"/>
    <property type="match status" value="1"/>
</dbReference>
<dbReference type="AlphaFoldDB" id="A0A9E2NW24"/>
<gene>
    <name evidence="5" type="ORF">H9897_01910</name>
</gene>
<accession>A0A9E2NW24</accession>
<dbReference type="InterPro" id="IPR036069">
    <property type="entry name" value="DUF34/NIF3_sf"/>
</dbReference>
<dbReference type="PANTHER" id="PTHR13799">
    <property type="entry name" value="NGG1 INTERACTING FACTOR 3"/>
    <property type="match status" value="1"/>
</dbReference>
<evidence type="ECO:0000313" key="5">
    <source>
        <dbReference type="EMBL" id="MBU3830886.1"/>
    </source>
</evidence>
<name>A0A9E2NW24_9BACT</name>
<reference evidence="5" key="1">
    <citation type="journal article" date="2021" name="PeerJ">
        <title>Extensive microbial diversity within the chicken gut microbiome revealed by metagenomics and culture.</title>
        <authorList>
            <person name="Gilroy R."/>
            <person name="Ravi A."/>
            <person name="Getino M."/>
            <person name="Pursley I."/>
            <person name="Horton D.L."/>
            <person name="Alikhan N.F."/>
            <person name="Baker D."/>
            <person name="Gharbi K."/>
            <person name="Hall N."/>
            <person name="Watson M."/>
            <person name="Adriaenssens E.M."/>
            <person name="Foster-Nyarko E."/>
            <person name="Jarju S."/>
            <person name="Secka A."/>
            <person name="Antonio M."/>
            <person name="Oren A."/>
            <person name="Chaudhuri R.R."/>
            <person name="La Ragione R."/>
            <person name="Hildebrand F."/>
            <person name="Pallen M.J."/>
        </authorList>
    </citation>
    <scope>NUCLEOTIDE SEQUENCE</scope>
    <source>
        <strain evidence="5">A5-1222</strain>
    </source>
</reference>
<dbReference type="EMBL" id="JAHLFM010000027">
    <property type="protein sequence ID" value="MBU3830886.1"/>
    <property type="molecule type" value="Genomic_DNA"/>
</dbReference>
<evidence type="ECO:0000313" key="6">
    <source>
        <dbReference type="Proteomes" id="UP000824247"/>
    </source>
</evidence>
<feature type="binding site" evidence="4">
    <location>
        <position position="221"/>
    </location>
    <ligand>
        <name>a divalent metal cation</name>
        <dbReference type="ChEBI" id="CHEBI:60240"/>
        <label>1</label>
    </ligand>
</feature>
<sequence length="255" mass="29889">MKKSELVNLLNKEFVFSNQEEWDKCGPNLYQDENITNILISLDVTKDVIDFAINNNCNTIITHHPILVNDDKLESHINIYNQHLIDNLVKNNILHICLHTCFDKYKFGTSYQIYKSFDIPKEDIASEGWILDYIYYFDLKNSATLNDYLSKFDNKYTNQIKYLKEQKNKIIKKIAIGAGSCSSFLDLLPNYNIDCFLTGDIKWHSYIDAYNLNISIIDINHYAELVFVEFISKYISNNFKIKTLNFNKTLNIETK</sequence>
<keyword evidence="3 4" id="KW-0479">Metal-binding</keyword>
<dbReference type="InterPro" id="IPR002678">
    <property type="entry name" value="DUF34/NIF3"/>
</dbReference>
<dbReference type="GO" id="GO:0005737">
    <property type="term" value="C:cytoplasm"/>
    <property type="evidence" value="ECO:0007669"/>
    <property type="project" value="TreeGrafter"/>
</dbReference>
<evidence type="ECO:0000256" key="2">
    <source>
        <dbReference type="ARBA" id="ARBA00022112"/>
    </source>
</evidence>
<feature type="binding site" evidence="4">
    <location>
        <position position="64"/>
    </location>
    <ligand>
        <name>a divalent metal cation</name>
        <dbReference type="ChEBI" id="CHEBI:60240"/>
        <label>2</label>
    </ligand>
</feature>
<reference evidence="5" key="2">
    <citation type="submission" date="2021-04" db="EMBL/GenBank/DDBJ databases">
        <authorList>
            <person name="Gilroy R."/>
        </authorList>
    </citation>
    <scope>NUCLEOTIDE SEQUENCE</scope>
    <source>
        <strain evidence="5">A5-1222</strain>
    </source>
</reference>